<dbReference type="PANTHER" id="PTHR45631">
    <property type="entry name" value="OS07G0107800 PROTEIN-RELATED"/>
    <property type="match status" value="1"/>
</dbReference>
<dbReference type="Pfam" id="PF00560">
    <property type="entry name" value="LRR_1"/>
    <property type="match status" value="2"/>
</dbReference>
<evidence type="ECO:0000256" key="1">
    <source>
        <dbReference type="ARBA" id="ARBA00004167"/>
    </source>
</evidence>
<feature type="chain" id="PRO_5036458787" description="Malectin-like domain-containing protein" evidence="2">
    <location>
        <begin position="35"/>
        <end position="500"/>
    </location>
</feature>
<dbReference type="Proteomes" id="UP000298416">
    <property type="component" value="Unassembled WGS sequence"/>
</dbReference>
<evidence type="ECO:0000259" key="3">
    <source>
        <dbReference type="Pfam" id="PF12819"/>
    </source>
</evidence>
<dbReference type="InterPro" id="IPR032675">
    <property type="entry name" value="LRR_dom_sf"/>
</dbReference>
<evidence type="ECO:0000256" key="2">
    <source>
        <dbReference type="SAM" id="SignalP"/>
    </source>
</evidence>
<dbReference type="InterPro" id="IPR024788">
    <property type="entry name" value="Malectin-like_Carb-bd_dom"/>
</dbReference>
<dbReference type="GO" id="GO:0016020">
    <property type="term" value="C:membrane"/>
    <property type="evidence" value="ECO:0007669"/>
    <property type="project" value="UniProtKB-SubCell"/>
</dbReference>
<dbReference type="InterPro" id="IPR001611">
    <property type="entry name" value="Leu-rich_rpt"/>
</dbReference>
<reference evidence="4" key="1">
    <citation type="submission" date="2018-01" db="EMBL/GenBank/DDBJ databases">
        <authorList>
            <person name="Mao J.F."/>
        </authorList>
    </citation>
    <scope>NUCLEOTIDE SEQUENCE</scope>
    <source>
        <strain evidence="4">Huo1</strain>
        <tissue evidence="4">Leaf</tissue>
    </source>
</reference>
<dbReference type="PANTHER" id="PTHR45631:SF44">
    <property type="entry name" value="CARBOHYDRATE-BINDING PROTEIN OF THE ER PROTEIN"/>
    <property type="match status" value="1"/>
</dbReference>
<dbReference type="SUPFAM" id="SSF52058">
    <property type="entry name" value="L domain-like"/>
    <property type="match status" value="1"/>
</dbReference>
<gene>
    <name evidence="4" type="ORF">SASPL_119773</name>
</gene>
<keyword evidence="2" id="KW-0732">Signal</keyword>
<feature type="domain" description="Malectin-like" evidence="3">
    <location>
        <begin position="40"/>
        <end position="289"/>
    </location>
</feature>
<dbReference type="EMBL" id="PNBA02000007">
    <property type="protein sequence ID" value="KAG6417589.1"/>
    <property type="molecule type" value="Genomic_DNA"/>
</dbReference>
<evidence type="ECO:0000313" key="5">
    <source>
        <dbReference type="Proteomes" id="UP000298416"/>
    </source>
</evidence>
<accession>A0A8X8XR64</accession>
<keyword evidence="5" id="KW-1185">Reference proteome</keyword>
<protein>
    <recommendedName>
        <fullName evidence="3">Malectin-like domain-containing protein</fullName>
    </recommendedName>
</protein>
<comment type="subcellular location">
    <subcellularLocation>
        <location evidence="1">Membrane</location>
        <topology evidence="1">Single-pass membrane protein</topology>
    </subcellularLocation>
</comment>
<evidence type="ECO:0000313" key="4">
    <source>
        <dbReference type="EMBL" id="KAG6417589.1"/>
    </source>
</evidence>
<name>A0A8X8XR64_SALSN</name>
<dbReference type="AlphaFoldDB" id="A0A8X8XR64"/>
<dbReference type="Gene3D" id="3.80.10.10">
    <property type="entry name" value="Ribonuclease Inhibitor"/>
    <property type="match status" value="1"/>
</dbReference>
<proteinExistence type="predicted"/>
<comment type="caution">
    <text evidence="4">The sequence shown here is derived from an EMBL/GenBank/DDBJ whole genome shotgun (WGS) entry which is preliminary data.</text>
</comment>
<feature type="signal peptide" evidence="2">
    <location>
        <begin position="1"/>
        <end position="34"/>
    </location>
</feature>
<sequence length="500" mass="55573">MKIHIFLDTNLGMASRWFLISLVFSLCTILSTSADVFISIDCGSSIPNRDENGITWVGDDKYVQSGESRSIKPLNSRFSVADTLRVFTTRNKNCYHIDSVKKGRVLVRASFYYGNYDGKSFPPTFDIHFDGNFWTTVHTSNTEFYYYEVTYVLKRESISVCLAQTKPGQFPFISALEVRSLESSMYNYVNDSYPLLVWKRVAFGSNKVLRYQDDPYDRLWNIGGYGNGSIPVSGDSIFTQRPHVMDNPPAVLRNAITAKTLNTSVELLMGFPSYEINVFINWYFSEVTRAIAVSSNTTFSLVPTNVSTLPPLINALEIFQLPEPDDKLTDGTNKKDVEGLASLQERFKLLQSGQAILVCQHLIHGIGSNAVLILFRELLNGYGLSGSLPDFSSMDALQTIDVQNNSLQGPIPDFLGTLPNLKILNFADNQFNGSVPASLSTKKGLNLTVSGILGCVHQMRHATISAASPTNDKKKNILELLFAAITASIFVLLIDEDFSV</sequence>
<organism evidence="4">
    <name type="scientific">Salvia splendens</name>
    <name type="common">Scarlet sage</name>
    <dbReference type="NCBI Taxonomy" id="180675"/>
    <lineage>
        <taxon>Eukaryota</taxon>
        <taxon>Viridiplantae</taxon>
        <taxon>Streptophyta</taxon>
        <taxon>Embryophyta</taxon>
        <taxon>Tracheophyta</taxon>
        <taxon>Spermatophyta</taxon>
        <taxon>Magnoliopsida</taxon>
        <taxon>eudicotyledons</taxon>
        <taxon>Gunneridae</taxon>
        <taxon>Pentapetalae</taxon>
        <taxon>asterids</taxon>
        <taxon>lamiids</taxon>
        <taxon>Lamiales</taxon>
        <taxon>Lamiaceae</taxon>
        <taxon>Nepetoideae</taxon>
        <taxon>Mentheae</taxon>
        <taxon>Salviinae</taxon>
        <taxon>Salvia</taxon>
        <taxon>Salvia subgen. Calosphace</taxon>
        <taxon>core Calosphace</taxon>
    </lineage>
</organism>
<dbReference type="Pfam" id="PF12819">
    <property type="entry name" value="Malectin_like"/>
    <property type="match status" value="1"/>
</dbReference>
<reference evidence="4" key="2">
    <citation type="submission" date="2020-08" db="EMBL/GenBank/DDBJ databases">
        <title>Plant Genome Project.</title>
        <authorList>
            <person name="Zhang R.-G."/>
        </authorList>
    </citation>
    <scope>NUCLEOTIDE SEQUENCE</scope>
    <source>
        <strain evidence="4">Huo1</strain>
        <tissue evidence="4">Leaf</tissue>
    </source>
</reference>